<dbReference type="AlphaFoldDB" id="A0A0H3XII4"/>
<gene>
    <name evidence="2" type="ORF">SERIO_v1c07160</name>
</gene>
<organism evidence="2 3">
    <name type="scientific">Spiroplasma eriocheiris</name>
    <dbReference type="NCBI Taxonomy" id="315358"/>
    <lineage>
        <taxon>Bacteria</taxon>
        <taxon>Bacillati</taxon>
        <taxon>Mycoplasmatota</taxon>
        <taxon>Mollicutes</taxon>
        <taxon>Entomoplasmatales</taxon>
        <taxon>Spiroplasmataceae</taxon>
        <taxon>Spiroplasma</taxon>
    </lineage>
</organism>
<dbReference type="SUPFAM" id="SSF53697">
    <property type="entry name" value="SIS domain"/>
    <property type="match status" value="1"/>
</dbReference>
<evidence type="ECO:0000313" key="3">
    <source>
        <dbReference type="Proteomes" id="UP000035661"/>
    </source>
</evidence>
<dbReference type="PANTHER" id="PTHR30514">
    <property type="entry name" value="GLUCOKINASE"/>
    <property type="match status" value="1"/>
</dbReference>
<dbReference type="InterPro" id="IPR046348">
    <property type="entry name" value="SIS_dom_sf"/>
</dbReference>
<sequence length="268" mass="30981">MQIEKNIIEKLEEIVLINDKTVKVVIAKTILNLLKERDDFIINDVANISFTSVSSITKFCKNLGFAGWKEFYAFLKTEKKRQLYQNKAYSTLQESNTDVIINKIIENHSLLVSSTLDHNMEPIMNLVKNINKANKIYIIGNDRYLNLSNYFYHQLLILGYDTYFTTYHYVAKKILEKISATDLVIGILLHDETNYLYNLIQSKINVIPELTFNSIDIKPAAEQKNNNERADIVIDPNHSMMSLSEIAYNSLFIIINTALQMLNENRIS</sequence>
<dbReference type="PATRIC" id="fig|743698.3.peg.717"/>
<dbReference type="PROSITE" id="PS51071">
    <property type="entry name" value="HTH_RPIR"/>
    <property type="match status" value="1"/>
</dbReference>
<feature type="domain" description="HTH rpiR-type" evidence="1">
    <location>
        <begin position="6"/>
        <end position="82"/>
    </location>
</feature>
<dbReference type="SUPFAM" id="SSF46689">
    <property type="entry name" value="Homeodomain-like"/>
    <property type="match status" value="1"/>
</dbReference>
<dbReference type="GO" id="GO:1901135">
    <property type="term" value="P:carbohydrate derivative metabolic process"/>
    <property type="evidence" value="ECO:0007669"/>
    <property type="project" value="InterPro"/>
</dbReference>
<evidence type="ECO:0000259" key="1">
    <source>
        <dbReference type="PROSITE" id="PS51071"/>
    </source>
</evidence>
<protein>
    <recommendedName>
        <fullName evidence="1">HTH rpiR-type domain-containing protein</fullName>
    </recommendedName>
</protein>
<dbReference type="KEGG" id="seri:SERIO_v1c07160"/>
<reference evidence="2 3" key="1">
    <citation type="journal article" date="2015" name="Genome Biol. Evol.">
        <title>Found and Lost: The Fates of Horizontally Acquired Genes in Arthropod-Symbiotic Spiroplasma.</title>
        <authorList>
            <person name="Lo W.S."/>
            <person name="Gasparich G.E."/>
            <person name="Kuo C.H."/>
        </authorList>
    </citation>
    <scope>NUCLEOTIDE SEQUENCE [LARGE SCALE GENOMIC DNA]</scope>
    <source>
        <strain evidence="3">TDA-040725-5</strain>
    </source>
</reference>
<dbReference type="Proteomes" id="UP000035661">
    <property type="component" value="Chromosome"/>
</dbReference>
<dbReference type="InterPro" id="IPR009057">
    <property type="entry name" value="Homeodomain-like_sf"/>
</dbReference>
<evidence type="ECO:0000313" key="2">
    <source>
        <dbReference type="EMBL" id="AKM54280.1"/>
    </source>
</evidence>
<proteinExistence type="predicted"/>
<dbReference type="GO" id="GO:0003700">
    <property type="term" value="F:DNA-binding transcription factor activity"/>
    <property type="evidence" value="ECO:0007669"/>
    <property type="project" value="InterPro"/>
</dbReference>
<dbReference type="GO" id="GO:0003677">
    <property type="term" value="F:DNA binding"/>
    <property type="evidence" value="ECO:0007669"/>
    <property type="project" value="InterPro"/>
</dbReference>
<dbReference type="GO" id="GO:0097367">
    <property type="term" value="F:carbohydrate derivative binding"/>
    <property type="evidence" value="ECO:0007669"/>
    <property type="project" value="InterPro"/>
</dbReference>
<dbReference type="RefSeq" id="WP_047791503.1">
    <property type="nucleotide sequence ID" value="NZ_CP011856.1"/>
</dbReference>
<keyword evidence="3" id="KW-1185">Reference proteome</keyword>
<dbReference type="InterPro" id="IPR000281">
    <property type="entry name" value="HTH_RpiR"/>
</dbReference>
<dbReference type="Gene3D" id="1.10.10.10">
    <property type="entry name" value="Winged helix-like DNA-binding domain superfamily/Winged helix DNA-binding domain"/>
    <property type="match status" value="1"/>
</dbReference>
<accession>A0A0H3XII4</accession>
<reference evidence="3" key="2">
    <citation type="submission" date="2015-06" db="EMBL/GenBank/DDBJ databases">
        <title>Complete genome sequence of Spiroplasma eriocheiris TDA-040725-5 (DSM 21848).</title>
        <authorList>
            <person name="Lo W.-S."/>
            <person name="Kuo C.-H."/>
        </authorList>
    </citation>
    <scope>NUCLEOTIDE SEQUENCE [LARGE SCALE GENOMIC DNA]</scope>
    <source>
        <strain evidence="3">TDA-040725-5</strain>
    </source>
</reference>
<name>A0A0H3XII4_9MOLU</name>
<dbReference type="EMBL" id="CP011856">
    <property type="protein sequence ID" value="AKM54280.1"/>
    <property type="molecule type" value="Genomic_DNA"/>
</dbReference>
<dbReference type="Gene3D" id="3.40.50.10490">
    <property type="entry name" value="Glucose-6-phosphate isomerase like protein, domain 1"/>
    <property type="match status" value="1"/>
</dbReference>
<dbReference type="InterPro" id="IPR047640">
    <property type="entry name" value="RpiR-like"/>
</dbReference>
<dbReference type="Pfam" id="PF01418">
    <property type="entry name" value="HTH_6"/>
    <property type="match status" value="1"/>
</dbReference>
<dbReference type="InterPro" id="IPR036388">
    <property type="entry name" value="WH-like_DNA-bd_sf"/>
</dbReference>
<dbReference type="PANTHER" id="PTHR30514:SF21">
    <property type="entry name" value="RPIR-FAMILY TRANSCRIPTIONAL REGULATOR"/>
    <property type="match status" value="1"/>
</dbReference>